<dbReference type="RefSeq" id="WP_289648162.1">
    <property type="nucleotide sequence ID" value="NZ_CP169082.1"/>
</dbReference>
<protein>
    <submittedName>
        <fullName evidence="2">RES family NAD+ phosphorylase</fullName>
    </submittedName>
</protein>
<name>A0ABW0FPM2_9CAUL</name>
<reference evidence="3" key="1">
    <citation type="journal article" date="2019" name="Int. J. Syst. Evol. Microbiol.">
        <title>The Global Catalogue of Microorganisms (GCM) 10K type strain sequencing project: providing services to taxonomists for standard genome sequencing and annotation.</title>
        <authorList>
            <consortium name="The Broad Institute Genomics Platform"/>
            <consortium name="The Broad Institute Genome Sequencing Center for Infectious Disease"/>
            <person name="Wu L."/>
            <person name="Ma J."/>
        </authorList>
    </citation>
    <scope>NUCLEOTIDE SEQUENCE [LARGE SCALE GENOMIC DNA]</scope>
    <source>
        <strain evidence="3">JCM 12125</strain>
    </source>
</reference>
<organism evidence="2 3">
    <name type="scientific">Brevundimonas staleyi</name>
    <dbReference type="NCBI Taxonomy" id="74326"/>
    <lineage>
        <taxon>Bacteria</taxon>
        <taxon>Pseudomonadati</taxon>
        <taxon>Pseudomonadota</taxon>
        <taxon>Alphaproteobacteria</taxon>
        <taxon>Caulobacterales</taxon>
        <taxon>Caulobacteraceae</taxon>
        <taxon>Brevundimonas</taxon>
    </lineage>
</organism>
<gene>
    <name evidence="2" type="ORF">ACFPIE_07185</name>
</gene>
<dbReference type="InterPro" id="IPR014914">
    <property type="entry name" value="RES_dom"/>
</dbReference>
<evidence type="ECO:0000313" key="3">
    <source>
        <dbReference type="Proteomes" id="UP001596152"/>
    </source>
</evidence>
<evidence type="ECO:0000259" key="1">
    <source>
        <dbReference type="SMART" id="SM00953"/>
    </source>
</evidence>
<feature type="domain" description="RES" evidence="1">
    <location>
        <begin position="85"/>
        <end position="234"/>
    </location>
</feature>
<dbReference type="EMBL" id="JBHSLF010000014">
    <property type="protein sequence ID" value="MFC5343690.1"/>
    <property type="molecule type" value="Genomic_DNA"/>
</dbReference>
<accession>A0ABW0FPM2</accession>
<keyword evidence="3" id="KW-1185">Reference proteome</keyword>
<dbReference type="Proteomes" id="UP001596152">
    <property type="component" value="Unassembled WGS sequence"/>
</dbReference>
<comment type="caution">
    <text evidence="2">The sequence shown here is derived from an EMBL/GenBank/DDBJ whole genome shotgun (WGS) entry which is preliminary data.</text>
</comment>
<dbReference type="SMART" id="SM00953">
    <property type="entry name" value="RES"/>
    <property type="match status" value="1"/>
</dbReference>
<evidence type="ECO:0000313" key="2">
    <source>
        <dbReference type="EMBL" id="MFC5343690.1"/>
    </source>
</evidence>
<sequence>MATDADQGAFATWRGYWNFQRSVGREYRYVRTTETEAFLAAVLETSVSRRVTIPAGQLYWRAQLGHAWRPMGSDYDEEIPCAFPADRMKPLPGRAWDGRANPRGIPCLYVATSMETAMSEVRPWIGSLVSVGQFRTQRELIVVDCSQHHTGVPFYFEEPGPEERANAVWRHIDDAFAEPMTRSDNQADYTATQILAELFKHAGLDGVVYRSNCGPDGFNIALFDPGVAELVNCGLYKTRAMQPDFVEADPFYTVAAKGGAG</sequence>
<dbReference type="Pfam" id="PF08808">
    <property type="entry name" value="RES"/>
    <property type="match status" value="1"/>
</dbReference>
<proteinExistence type="predicted"/>